<sequence>MTPASANPPPFAPPRAAATATSAPPGPASSPAPADRWSLDGWAFLREGSDAAPISQGRVPIYGASQIGANLQWRARPSSPYDPRVYARAYRALVTQGENELAIGASARPLPSVPIRFAGELRVTDGPFATELRPSAFAVTELAPVRLPFDLALEAYAQAGYVGGEAATAFADGQVALTREVLRWSSSPDNPIRLSIGGGAWGGAQEGANRVDIGPTMRLDLKVGEVPARVSIDWRERVGGDAAPASGVAATVSTRF</sequence>
<accession>A0A074MEN1</accession>
<dbReference type="AlphaFoldDB" id="A0A074MEN1"/>
<dbReference type="EMBL" id="JMIX01000006">
    <property type="protein sequence ID" value="KEO93321.1"/>
    <property type="molecule type" value="Genomic_DNA"/>
</dbReference>
<feature type="region of interest" description="Disordered" evidence="1">
    <location>
        <begin position="1"/>
        <end position="35"/>
    </location>
</feature>
<evidence type="ECO:0000313" key="2">
    <source>
        <dbReference type="EMBL" id="KEO93321.1"/>
    </source>
</evidence>
<evidence type="ECO:0008006" key="4">
    <source>
        <dbReference type="Google" id="ProtNLM"/>
    </source>
</evidence>
<organism evidence="2 3">
    <name type="scientific">Erythrobacter litoralis</name>
    <dbReference type="NCBI Taxonomy" id="39960"/>
    <lineage>
        <taxon>Bacteria</taxon>
        <taxon>Pseudomonadati</taxon>
        <taxon>Pseudomonadota</taxon>
        <taxon>Alphaproteobacteria</taxon>
        <taxon>Sphingomonadales</taxon>
        <taxon>Erythrobacteraceae</taxon>
        <taxon>Erythrobacter/Porphyrobacter group</taxon>
        <taxon>Erythrobacter</taxon>
    </lineage>
</organism>
<protein>
    <recommendedName>
        <fullName evidence="4">Autotransporter domain-containing protein</fullName>
    </recommendedName>
</protein>
<keyword evidence="3" id="KW-1185">Reference proteome</keyword>
<gene>
    <name evidence="2" type="ORF">EH32_11415</name>
</gene>
<evidence type="ECO:0000313" key="3">
    <source>
        <dbReference type="Proteomes" id="UP000027866"/>
    </source>
</evidence>
<comment type="caution">
    <text evidence="2">The sequence shown here is derived from an EMBL/GenBank/DDBJ whole genome shotgun (WGS) entry which is preliminary data.</text>
</comment>
<reference evidence="2 3" key="1">
    <citation type="submission" date="2014-04" db="EMBL/GenBank/DDBJ databases">
        <title>A comprehensive comparison of genomes of Erythrobacter spp. Strains.</title>
        <authorList>
            <person name="Zheng Q."/>
        </authorList>
    </citation>
    <scope>NUCLEOTIDE SEQUENCE [LARGE SCALE GENOMIC DNA]</scope>
    <source>
        <strain evidence="2 3">DSM 8509</strain>
    </source>
</reference>
<evidence type="ECO:0000256" key="1">
    <source>
        <dbReference type="SAM" id="MobiDB-lite"/>
    </source>
</evidence>
<feature type="compositionally biased region" description="Low complexity" evidence="1">
    <location>
        <begin position="14"/>
        <end position="23"/>
    </location>
</feature>
<feature type="compositionally biased region" description="Pro residues" evidence="1">
    <location>
        <begin position="1"/>
        <end position="13"/>
    </location>
</feature>
<name>A0A074MEN1_9SPHN</name>
<proteinExistence type="predicted"/>
<dbReference type="Proteomes" id="UP000027866">
    <property type="component" value="Unassembled WGS sequence"/>
</dbReference>